<evidence type="ECO:0000256" key="11">
    <source>
        <dbReference type="ARBA" id="ARBA00046388"/>
    </source>
</evidence>
<evidence type="ECO:0000256" key="8">
    <source>
        <dbReference type="ARBA" id="ARBA00023274"/>
    </source>
</evidence>
<dbReference type="PANTHER" id="PTHR11807:SF12">
    <property type="entry name" value="CYTOPLASMIC TRNA 2-THIOLATION PROTEIN 1"/>
    <property type="match status" value="1"/>
</dbReference>
<dbReference type="SUPFAM" id="SSF52402">
    <property type="entry name" value="Adenine nucleotide alpha hydrolases-like"/>
    <property type="match status" value="1"/>
</dbReference>
<dbReference type="GO" id="GO:0002143">
    <property type="term" value="P:tRNA wobble position uridine thiolation"/>
    <property type="evidence" value="ECO:0007669"/>
    <property type="project" value="TreeGrafter"/>
</dbReference>
<dbReference type="GO" id="GO:0003735">
    <property type="term" value="F:structural constituent of ribosome"/>
    <property type="evidence" value="ECO:0007669"/>
    <property type="project" value="InterPro"/>
</dbReference>
<evidence type="ECO:0000256" key="1">
    <source>
        <dbReference type="ARBA" id="ARBA00010592"/>
    </source>
</evidence>
<evidence type="ECO:0000256" key="5">
    <source>
        <dbReference type="ARBA" id="ARBA00022694"/>
    </source>
</evidence>
<evidence type="ECO:0000313" key="16">
    <source>
        <dbReference type="Proteomes" id="UP001177023"/>
    </source>
</evidence>
<evidence type="ECO:0000313" key="15">
    <source>
        <dbReference type="EMBL" id="CAJ0579917.1"/>
    </source>
</evidence>
<evidence type="ECO:0000256" key="6">
    <source>
        <dbReference type="ARBA" id="ARBA00022884"/>
    </source>
</evidence>
<keyword evidence="5" id="KW-0819">tRNA processing</keyword>
<dbReference type="InterPro" id="IPR014722">
    <property type="entry name" value="Rib_uL2_dom2"/>
</dbReference>
<accession>A0AA36G5E0</accession>
<evidence type="ECO:0000256" key="10">
    <source>
        <dbReference type="ARBA" id="ARBA00035351"/>
    </source>
</evidence>
<keyword evidence="7" id="KW-0689">Ribosomal protein</keyword>
<dbReference type="EMBL" id="CATQJA010002657">
    <property type="protein sequence ID" value="CAJ0579917.1"/>
    <property type="molecule type" value="Genomic_DNA"/>
</dbReference>
<sequence length="638" mass="70297">MPGKSTPRIPKNYEIAPGVLRFSSTRLALPKVGATKVKKVGGSKNGGERKVVENKGPRLFPQIRQSAAVEGGDLAKTKLRKTITPGTVLIILAGKHKGKRVIFLKQLAKSGLLLVTGPMRLNNTPLRRIAQAFVIATKTKIDVSGVKLPANLDDAYFRRVKSKTRKTKEGENIFASGKQEYEVTDQRKADQKTVDTAILAALKKNPDYKFLRGYLGSRFSIQKGQFPHKLGVDMPIACSTEACTSSATIKRARDGDPVCTACFTHRFEEDVHETISSTSLFKRGERVAIGASGGKDSTVLAYAMKRHDYGLELILLSIDEGIKGYRDDSLKSVERNKIEYQLPLTILSYKDLYGWSMDEIVAKIGKKNNCTFCGVFRRQALDRGSYKLGCTKLVTGHNADDIAETVLMNLLRGDVARLERCTNICTGEDGGSLPRAKPLKYSYEKDIVMYARVNKLEYFYTECIYAPNAYRNFARDYIKKLERVRPRAILDIIISGESVAIRKEVAMPVLGNCSRCNYISSQKLCKACLLIEGLNTDNLQLGTKKKATTTSAQKTGCKSEGEPCECRGDQDGVTVENNNSGNDDAIDRCQDSLNDLNCSTSTRKKKPISFEATDSEATAQDNKACGCDNDGGAAKIDF</sequence>
<proteinExistence type="inferred from homology"/>
<dbReference type="PANTHER" id="PTHR11807">
    <property type="entry name" value="ATPASES OF THE PP SUPERFAMILY-RELATED"/>
    <property type="match status" value="1"/>
</dbReference>
<dbReference type="Gene3D" id="3.40.50.620">
    <property type="entry name" value="HUPs"/>
    <property type="match status" value="1"/>
</dbReference>
<evidence type="ECO:0000259" key="14">
    <source>
        <dbReference type="Pfam" id="PF16503"/>
    </source>
</evidence>
<dbReference type="HAMAP" id="MF_03053">
    <property type="entry name" value="CTU1"/>
    <property type="match status" value="1"/>
</dbReference>
<evidence type="ECO:0000256" key="4">
    <source>
        <dbReference type="ARBA" id="ARBA00022679"/>
    </source>
</evidence>
<evidence type="ECO:0000256" key="12">
    <source>
        <dbReference type="ARBA" id="ARBA00060195"/>
    </source>
</evidence>
<dbReference type="InterPro" id="IPR014729">
    <property type="entry name" value="Rossmann-like_a/b/a_fold"/>
</dbReference>
<reference evidence="15" key="1">
    <citation type="submission" date="2023-06" db="EMBL/GenBank/DDBJ databases">
        <authorList>
            <person name="Delattre M."/>
        </authorList>
    </citation>
    <scope>NUCLEOTIDE SEQUENCE</scope>
    <source>
        <strain evidence="15">AF72</strain>
    </source>
</reference>
<evidence type="ECO:0000256" key="7">
    <source>
        <dbReference type="ARBA" id="ARBA00022980"/>
    </source>
</evidence>
<keyword evidence="2" id="KW-0963">Cytoplasm</keyword>
<dbReference type="GO" id="GO:0016740">
    <property type="term" value="F:transferase activity"/>
    <property type="evidence" value="ECO:0007669"/>
    <property type="project" value="UniProtKB-KW"/>
</dbReference>
<feature type="non-terminal residue" evidence="15">
    <location>
        <position position="1"/>
    </location>
</feature>
<dbReference type="GO" id="GO:0002144">
    <property type="term" value="C:cytosolic tRNA wobble base thiouridylase complex"/>
    <property type="evidence" value="ECO:0007669"/>
    <property type="project" value="TreeGrafter"/>
</dbReference>
<keyword evidence="16" id="KW-1185">Reference proteome</keyword>
<evidence type="ECO:0000259" key="13">
    <source>
        <dbReference type="Pfam" id="PF01171"/>
    </source>
</evidence>
<comment type="subunit">
    <text evidence="11">Component of the large ribosomal subunit. May bind IPO9 with low affinity.</text>
</comment>
<evidence type="ECO:0000256" key="3">
    <source>
        <dbReference type="ARBA" id="ARBA00022555"/>
    </source>
</evidence>
<keyword evidence="8" id="KW-0687">Ribonucleoprotein</keyword>
<gene>
    <name evidence="15" type="ORF">MSPICULIGERA_LOCUS18120</name>
</gene>
<keyword evidence="6" id="KW-0694">RNA-binding</keyword>
<dbReference type="InterPro" id="IPR000541">
    <property type="entry name" value="Ncs6/Tuc1/Ctu1"/>
</dbReference>
<evidence type="ECO:0000256" key="2">
    <source>
        <dbReference type="ARBA" id="ARBA00022490"/>
    </source>
</evidence>
<dbReference type="AlphaFoldDB" id="A0AA36G5E0"/>
<dbReference type="FunFam" id="3.40.50.620:FF:000132">
    <property type="entry name" value="Cytoplasmic tRNA 2-thiolation protein 1"/>
    <property type="match status" value="1"/>
</dbReference>
<dbReference type="GO" id="GO:0006412">
    <property type="term" value="P:translation"/>
    <property type="evidence" value="ECO:0007669"/>
    <property type="project" value="InterPro"/>
</dbReference>
<dbReference type="CDD" id="cd13156">
    <property type="entry name" value="KOW_RPL6"/>
    <property type="match status" value="1"/>
</dbReference>
<dbReference type="Pfam" id="PF01159">
    <property type="entry name" value="Ribosomal_L6e"/>
    <property type="match status" value="1"/>
</dbReference>
<dbReference type="InterPro" id="IPR056369">
    <property type="entry name" value="CTU1-like_ATP-bd"/>
</dbReference>
<dbReference type="Pfam" id="PF01171">
    <property type="entry name" value="ATP_bind_3"/>
    <property type="match status" value="1"/>
</dbReference>
<dbReference type="InterPro" id="IPR008991">
    <property type="entry name" value="Translation_prot_SH3-like_sf"/>
</dbReference>
<dbReference type="InterPro" id="IPR041997">
    <property type="entry name" value="Ribosomal_eL6_KOW"/>
</dbReference>
<feature type="domain" description="tRNA(Ile)-lysidine/2-thiocytidine synthase N-terminal" evidence="13">
    <location>
        <begin position="287"/>
        <end position="475"/>
    </location>
</feature>
<comment type="caution">
    <text evidence="15">The sequence shown here is derived from an EMBL/GenBank/DDBJ whole genome shotgun (WGS) entry which is preliminary data.</text>
</comment>
<dbReference type="GO" id="GO:0000049">
    <property type="term" value="F:tRNA binding"/>
    <property type="evidence" value="ECO:0007669"/>
    <property type="project" value="UniProtKB-KW"/>
</dbReference>
<dbReference type="FunFam" id="2.30.30.30:FF:000014">
    <property type="entry name" value="60S ribosomal protein L6"/>
    <property type="match status" value="1"/>
</dbReference>
<organism evidence="15 16">
    <name type="scientific">Mesorhabditis spiculigera</name>
    <dbReference type="NCBI Taxonomy" id="96644"/>
    <lineage>
        <taxon>Eukaryota</taxon>
        <taxon>Metazoa</taxon>
        <taxon>Ecdysozoa</taxon>
        <taxon>Nematoda</taxon>
        <taxon>Chromadorea</taxon>
        <taxon>Rhabditida</taxon>
        <taxon>Rhabditina</taxon>
        <taxon>Rhabditomorpha</taxon>
        <taxon>Rhabditoidea</taxon>
        <taxon>Rhabditidae</taxon>
        <taxon>Mesorhabditinae</taxon>
        <taxon>Mesorhabditis</taxon>
    </lineage>
</organism>
<dbReference type="SUPFAM" id="SSF50104">
    <property type="entry name" value="Translation proteins SH3-like domain"/>
    <property type="match status" value="1"/>
</dbReference>
<dbReference type="InterPro" id="IPR011063">
    <property type="entry name" value="TilS/TtcA_N"/>
</dbReference>
<protein>
    <recommendedName>
        <fullName evidence="9">Large ribosomal subunit protein eL6</fullName>
    </recommendedName>
    <alternativeName>
        <fullName evidence="10">60S ribosomal protein L6</fullName>
    </alternativeName>
</protein>
<evidence type="ECO:0000256" key="9">
    <source>
        <dbReference type="ARBA" id="ARBA00035233"/>
    </source>
</evidence>
<dbReference type="GO" id="GO:0005739">
    <property type="term" value="C:mitochondrion"/>
    <property type="evidence" value="ECO:0007669"/>
    <property type="project" value="TreeGrafter"/>
</dbReference>
<dbReference type="Pfam" id="PF16503">
    <property type="entry name" value="zn-ribbon_14"/>
    <property type="match status" value="1"/>
</dbReference>
<dbReference type="GO" id="GO:1990904">
    <property type="term" value="C:ribonucleoprotein complex"/>
    <property type="evidence" value="ECO:0007669"/>
    <property type="project" value="UniProtKB-KW"/>
</dbReference>
<comment type="function">
    <text evidence="12">Plays a central role in 2-thiolation of mcm(5)S(2)U at tRNA wobble positions of tRNA(Lys), tRNA(Glu) and tRNA(Gln). Directly binds tRNAs and probably acts by catalyzing adenylation of tRNAs, an intermediate required for 2-thiolation. It is unclear whether it acts as a sulfurtransferase that transfers sulfur from thiocarboxylated URM1 onto the uridine of tRNAs at wobble position.</text>
</comment>
<keyword evidence="4" id="KW-0808">Transferase</keyword>
<feature type="domain" description="Cytoplasmic tRNA 2-thiolation protein 1 C-terminal" evidence="14">
    <location>
        <begin position="511"/>
        <end position="536"/>
    </location>
</feature>
<dbReference type="InterPro" id="IPR000915">
    <property type="entry name" value="60S_ribosomal_eL6"/>
</dbReference>
<dbReference type="CDD" id="cd01713">
    <property type="entry name" value="CTU1-like"/>
    <property type="match status" value="1"/>
</dbReference>
<dbReference type="GO" id="GO:0005840">
    <property type="term" value="C:ribosome"/>
    <property type="evidence" value="ECO:0007669"/>
    <property type="project" value="UniProtKB-KW"/>
</dbReference>
<keyword evidence="3" id="KW-0820">tRNA-binding</keyword>
<dbReference type="InterPro" id="IPR032442">
    <property type="entry name" value="CTU1_C"/>
</dbReference>
<dbReference type="Gene3D" id="2.30.30.30">
    <property type="match status" value="1"/>
</dbReference>
<name>A0AA36G5E0_9BILA</name>
<comment type="similarity">
    <text evidence="1">Belongs to the eukaryotic ribosomal protein eL6 family.</text>
</comment>
<dbReference type="Proteomes" id="UP001177023">
    <property type="component" value="Unassembled WGS sequence"/>
</dbReference>